<gene>
    <name evidence="1" type="ORF">M378DRAFT_979205</name>
</gene>
<dbReference type="EMBL" id="KN818230">
    <property type="protein sequence ID" value="KIL67816.1"/>
    <property type="molecule type" value="Genomic_DNA"/>
</dbReference>
<evidence type="ECO:0000313" key="1">
    <source>
        <dbReference type="EMBL" id="KIL67816.1"/>
    </source>
</evidence>
<evidence type="ECO:0000313" key="2">
    <source>
        <dbReference type="Proteomes" id="UP000054549"/>
    </source>
</evidence>
<dbReference type="Proteomes" id="UP000054549">
    <property type="component" value="Unassembled WGS sequence"/>
</dbReference>
<reference evidence="1 2" key="1">
    <citation type="submission" date="2014-04" db="EMBL/GenBank/DDBJ databases">
        <title>Evolutionary Origins and Diversification of the Mycorrhizal Mutualists.</title>
        <authorList>
            <consortium name="DOE Joint Genome Institute"/>
            <consortium name="Mycorrhizal Genomics Consortium"/>
            <person name="Kohler A."/>
            <person name="Kuo A."/>
            <person name="Nagy L.G."/>
            <person name="Floudas D."/>
            <person name="Copeland A."/>
            <person name="Barry K.W."/>
            <person name="Cichocki N."/>
            <person name="Veneault-Fourrey C."/>
            <person name="LaButti K."/>
            <person name="Lindquist E.A."/>
            <person name="Lipzen A."/>
            <person name="Lundell T."/>
            <person name="Morin E."/>
            <person name="Murat C."/>
            <person name="Riley R."/>
            <person name="Ohm R."/>
            <person name="Sun H."/>
            <person name="Tunlid A."/>
            <person name="Henrissat B."/>
            <person name="Grigoriev I.V."/>
            <person name="Hibbett D.S."/>
            <person name="Martin F."/>
        </authorList>
    </citation>
    <scope>NUCLEOTIDE SEQUENCE [LARGE SCALE GENOMIC DNA]</scope>
    <source>
        <strain evidence="1 2">Koide BX008</strain>
    </source>
</reference>
<protein>
    <submittedName>
        <fullName evidence="1">Uncharacterized protein</fullName>
    </submittedName>
</protein>
<organism evidence="1 2">
    <name type="scientific">Amanita muscaria (strain Koide BX008)</name>
    <dbReference type="NCBI Taxonomy" id="946122"/>
    <lineage>
        <taxon>Eukaryota</taxon>
        <taxon>Fungi</taxon>
        <taxon>Dikarya</taxon>
        <taxon>Basidiomycota</taxon>
        <taxon>Agaricomycotina</taxon>
        <taxon>Agaricomycetes</taxon>
        <taxon>Agaricomycetidae</taxon>
        <taxon>Agaricales</taxon>
        <taxon>Pluteineae</taxon>
        <taxon>Amanitaceae</taxon>
        <taxon>Amanita</taxon>
    </lineage>
</organism>
<proteinExistence type="predicted"/>
<keyword evidence="2" id="KW-1185">Reference proteome</keyword>
<name>A0A0C2XEE2_AMAMK</name>
<accession>A0A0C2XEE2</accession>
<dbReference type="InParanoid" id="A0A0C2XEE2"/>
<sequence length="101" mass="11533">MLICQYCDNGSSNYQVKRSRTTYIDSENERGYGCCNLSVLIPTQTNRSLHARGDIKITGEVRCLRIYRLPDSRYYVFGFTHLDDGKATGCRVYVKGLQAHT</sequence>
<dbReference type="AlphaFoldDB" id="A0A0C2XEE2"/>
<dbReference type="HOGENOM" id="CLU_2290990_0_0_1"/>